<accession>A0A3G3C4W9</accession>
<dbReference type="EMBL" id="MG887752">
    <property type="protein sequence ID" value="AYP71803.1"/>
    <property type="molecule type" value="Genomic_RNA"/>
</dbReference>
<sequence length="612" mass="66550">MPRYELRKGSQGELPPPSPNVGSRPFSGGSRTSSSRSVVSSVRTAERAEGRQGVVPLSLVDYAEPKAKFVPYSLAADPHQTDKRAQAFLLSSHGEHLRKMERKYAGATRSALRSTSVLRGSSILILGCGASRHLLTLLLHGPARVVFVDTSAPALAKMSRIFNDAGYSGIVDADFVCEDAWTFVDKCEVDEFDVVMATKCLGQVFKVDPESRSVYGLLNKLSDVVPADGIVLVDHHEAFARAEHGRSVALEAGTEHFDAATIGGRFDDDVCYSSDVTHHAFDKVLTWTSNSNKSSVQQWTQFIYRKQLPRRVTRPVAIDPYAVPVPTPFPSPPDVPYDDLVDKINPRPFTGVKRIVTQSDHGRLDPDTMMPKFDGVPGVLIIDGQVGVFIAHSKRVVFRLPKVFTQKMVLVAELLRCRASGSLLAVLGVICVANAECDPLDYGALAAIRHLIAPLHSVGIFSTGPGMCGRIDGADHLVFGRLGSLEVAVPVDGLNFTINGRNGHFVKPVEKNTLDIRSDEMYESLTSAWEVGGFEGSPIPQPVNDKWPPGTVIEMSPSARVDTVFSFVRVRPDKAFSAPIGRLVADITAARCVNKLFGPGGVKEMVRLVSKW</sequence>
<evidence type="ECO:0000256" key="1">
    <source>
        <dbReference type="SAM" id="MobiDB-lite"/>
    </source>
</evidence>
<dbReference type="InterPro" id="IPR041698">
    <property type="entry name" value="Methyltransf_25"/>
</dbReference>
<dbReference type="Gene3D" id="3.40.50.150">
    <property type="entry name" value="Vaccinia Virus protein VP39"/>
    <property type="match status" value="1"/>
</dbReference>
<evidence type="ECO:0000313" key="4">
    <source>
        <dbReference type="Proteomes" id="UP000501183"/>
    </source>
</evidence>
<dbReference type="GO" id="GO:0008168">
    <property type="term" value="F:methyltransferase activity"/>
    <property type="evidence" value="ECO:0007669"/>
    <property type="project" value="UniProtKB-KW"/>
</dbReference>
<feature type="compositionally biased region" description="Low complexity" evidence="1">
    <location>
        <begin position="27"/>
        <end position="43"/>
    </location>
</feature>
<dbReference type="CDD" id="cd02440">
    <property type="entry name" value="AdoMet_MTases"/>
    <property type="match status" value="1"/>
</dbReference>
<protein>
    <submittedName>
        <fullName evidence="3">Methyltransferase</fullName>
    </submittedName>
</protein>
<dbReference type="KEGG" id="vg:65246932"/>
<dbReference type="InterPro" id="IPR029063">
    <property type="entry name" value="SAM-dependent_MTases_sf"/>
</dbReference>
<keyword evidence="4" id="KW-1185">Reference proteome</keyword>
<dbReference type="Proteomes" id="UP000501183">
    <property type="component" value="Genome"/>
</dbReference>
<keyword evidence="3" id="KW-0489">Methyltransferase</keyword>
<evidence type="ECO:0000313" key="3">
    <source>
        <dbReference type="EMBL" id="AYP71803.1"/>
    </source>
</evidence>
<feature type="region of interest" description="Disordered" evidence="1">
    <location>
        <begin position="1"/>
        <end position="46"/>
    </location>
</feature>
<proteinExistence type="predicted"/>
<dbReference type="RefSeq" id="YP_010086051.1">
    <property type="nucleotide sequence ID" value="NC_055287.1"/>
</dbReference>
<name>A0A3G3C4W9_9VIRU</name>
<dbReference type="SUPFAM" id="SSF53335">
    <property type="entry name" value="S-adenosyl-L-methionine-dependent methyltransferases"/>
    <property type="match status" value="1"/>
</dbReference>
<evidence type="ECO:0000259" key="2">
    <source>
        <dbReference type="Pfam" id="PF13649"/>
    </source>
</evidence>
<feature type="compositionally biased region" description="Basic and acidic residues" evidence="1">
    <location>
        <begin position="1"/>
        <end position="10"/>
    </location>
</feature>
<keyword evidence="3" id="KW-0808">Transferase</keyword>
<dbReference type="Pfam" id="PF13649">
    <property type="entry name" value="Methyltransf_25"/>
    <property type="match status" value="1"/>
</dbReference>
<organism evidence="3 4">
    <name type="scientific">Penicillium brevicompactum tetramycovirus 1</name>
    <dbReference type="NCBI Taxonomy" id="2485923"/>
    <lineage>
        <taxon>Viruses</taxon>
        <taxon>Riboviria</taxon>
        <taxon>Riboviria incertae sedis</taxon>
        <taxon>Polymycoviridae</taxon>
        <taxon>Polymycovirus</taxon>
        <taxon>Polymycovirus penicompactii</taxon>
        <taxon>Penicillum brevicompactum polymycovirus 1</taxon>
    </lineage>
</organism>
<dbReference type="GO" id="GO:0032259">
    <property type="term" value="P:methylation"/>
    <property type="evidence" value="ECO:0007669"/>
    <property type="project" value="UniProtKB-KW"/>
</dbReference>
<reference evidence="3 4" key="1">
    <citation type="journal article" date="2019" name="Virus Res.">
        <title>The mycovirome of a fungal collection from the sea cucumber Holothuria polii.</title>
        <authorList>
            <person name="Nerva L."/>
            <person name="Forgia M."/>
            <person name="Ciuffo M."/>
            <person name="Chitarra W."/>
            <person name="Chiapello M."/>
            <person name="Vallino M."/>
            <person name="Varese G.C."/>
            <person name="Turina M."/>
        </authorList>
    </citation>
    <scope>NUCLEOTIDE SEQUENCE [LARGE SCALE GENOMIC DNA]</scope>
    <source>
        <strain evidence="3">MUT1097</strain>
    </source>
</reference>
<feature type="domain" description="Methyltransferase" evidence="2">
    <location>
        <begin position="123"/>
        <end position="203"/>
    </location>
</feature>
<dbReference type="GeneID" id="65246932"/>